<comment type="caution">
    <text evidence="6">The sequence shown here is derived from an EMBL/GenBank/DDBJ whole genome shotgun (WGS) entry which is preliminary data.</text>
</comment>
<dbReference type="InterPro" id="IPR018062">
    <property type="entry name" value="HTH_AraC-typ_CS"/>
</dbReference>
<organism evidence="6 7">
    <name type="scientific">Paenibacillus cisolokensis</name>
    <dbReference type="NCBI Taxonomy" id="1658519"/>
    <lineage>
        <taxon>Bacteria</taxon>
        <taxon>Bacillati</taxon>
        <taxon>Bacillota</taxon>
        <taxon>Bacilli</taxon>
        <taxon>Bacillales</taxon>
        <taxon>Paenibacillaceae</taxon>
        <taxon>Paenibacillus</taxon>
    </lineage>
</organism>
<dbReference type="InterPro" id="IPR018060">
    <property type="entry name" value="HTH_AraC"/>
</dbReference>
<name>A0ABQ4NF00_9BACL</name>
<dbReference type="PROSITE" id="PS01124">
    <property type="entry name" value="HTH_ARAC_FAMILY_2"/>
    <property type="match status" value="1"/>
</dbReference>
<dbReference type="Gene3D" id="3.40.50.1980">
    <property type="entry name" value="Nitrogenase molybdenum iron protein domain"/>
    <property type="match status" value="2"/>
</dbReference>
<dbReference type="Pfam" id="PF12833">
    <property type="entry name" value="HTH_18"/>
    <property type="match status" value="1"/>
</dbReference>
<dbReference type="SMART" id="SM00342">
    <property type="entry name" value="HTH_ARAC"/>
    <property type="match status" value="1"/>
</dbReference>
<dbReference type="SUPFAM" id="SSF46689">
    <property type="entry name" value="Homeodomain-like"/>
    <property type="match status" value="2"/>
</dbReference>
<evidence type="ECO:0000313" key="7">
    <source>
        <dbReference type="Proteomes" id="UP000680304"/>
    </source>
</evidence>
<dbReference type="InterPro" id="IPR002491">
    <property type="entry name" value="ABC_transptr_periplasmic_BD"/>
</dbReference>
<accession>A0ABQ4NF00</accession>
<reference evidence="6 7" key="1">
    <citation type="submission" date="2021-04" db="EMBL/GenBank/DDBJ databases">
        <title>Draft genome sequence of Paenibacillus cisolokensis, LC2-13A.</title>
        <authorList>
            <person name="Uke A."/>
            <person name="Chhe C."/>
            <person name="Baramee S."/>
            <person name="Kosugi A."/>
        </authorList>
    </citation>
    <scope>NUCLEOTIDE SEQUENCE [LARGE SCALE GENOMIC DNA]</scope>
    <source>
        <strain evidence="6 7">LC2-13A</strain>
    </source>
</reference>
<dbReference type="PROSITE" id="PS50983">
    <property type="entry name" value="FE_B12_PBP"/>
    <property type="match status" value="1"/>
</dbReference>
<dbReference type="InterPro" id="IPR009057">
    <property type="entry name" value="Homeodomain-like_sf"/>
</dbReference>
<keyword evidence="1" id="KW-0805">Transcription regulation</keyword>
<keyword evidence="3" id="KW-0804">Transcription</keyword>
<evidence type="ECO:0000256" key="1">
    <source>
        <dbReference type="ARBA" id="ARBA00023015"/>
    </source>
</evidence>
<dbReference type="Pfam" id="PF01497">
    <property type="entry name" value="Peripla_BP_2"/>
    <property type="match status" value="1"/>
</dbReference>
<evidence type="ECO:0000313" key="6">
    <source>
        <dbReference type="EMBL" id="GIQ66797.1"/>
    </source>
</evidence>
<feature type="domain" description="HTH araC/xylS-type" evidence="4">
    <location>
        <begin position="96"/>
        <end position="194"/>
    </location>
</feature>
<sequence length="467" mass="54799">MYIVHFDVYLPGQVGSESENLGGFQPAMDVELFPRQCKIDTGSEPNLPAICRELYSRWIRPSSSDRFRSQIEFQKLLLHIELYRMQQTTGTTHAIVSAKRYIEEHYREPITAGLLAGQLGLSPKYFAELFHKMYGKSVTSYVTELRLREAKRLMLHSRFKLRDIAHRVGYADEFYFSRKFKKEIGVSPTSYMNSRRRKLVAYRPWIIGHLLALNVMPYAAPLHPKWTESYYRDYRHEIPIHLSAYRYNQDWRMNVVKLGRLAVDLIVTTDDLEEQEKRALGQIAPLLCLPRKETNWREQLQYLAAELGETWQAGKWLEAYEHKARDARKRLQPYVGGKTFVGLRMVGNRLYLHCNGGMADVLYRDLGLSPACRSEMPTYDRPIAVEEIDRLNADYMLMLIRRDNDTLAHWTKLQYDPQWQAIAAVQRKRVYELPSDPWREYSAHAMLRMLEYAEQLLTADHPSLIRI</sequence>
<dbReference type="InterPro" id="IPR020449">
    <property type="entry name" value="Tscrpt_reg_AraC-type_HTH"/>
</dbReference>
<dbReference type="PRINTS" id="PR00032">
    <property type="entry name" value="HTHARAC"/>
</dbReference>
<dbReference type="PANTHER" id="PTHR43280:SF28">
    <property type="entry name" value="HTH-TYPE TRANSCRIPTIONAL ACTIVATOR RHAS"/>
    <property type="match status" value="1"/>
</dbReference>
<feature type="domain" description="Fe/B12 periplasmic-binding" evidence="5">
    <location>
        <begin position="198"/>
        <end position="461"/>
    </location>
</feature>
<dbReference type="SUPFAM" id="SSF53807">
    <property type="entry name" value="Helical backbone' metal receptor"/>
    <property type="match status" value="1"/>
</dbReference>
<dbReference type="PROSITE" id="PS00041">
    <property type="entry name" value="HTH_ARAC_FAMILY_1"/>
    <property type="match status" value="1"/>
</dbReference>
<evidence type="ECO:0000256" key="3">
    <source>
        <dbReference type="ARBA" id="ARBA00023163"/>
    </source>
</evidence>
<keyword evidence="7" id="KW-1185">Reference proteome</keyword>
<evidence type="ECO:0000259" key="5">
    <source>
        <dbReference type="PROSITE" id="PS50983"/>
    </source>
</evidence>
<evidence type="ECO:0000259" key="4">
    <source>
        <dbReference type="PROSITE" id="PS01124"/>
    </source>
</evidence>
<dbReference type="Proteomes" id="UP000680304">
    <property type="component" value="Unassembled WGS sequence"/>
</dbReference>
<evidence type="ECO:0000256" key="2">
    <source>
        <dbReference type="ARBA" id="ARBA00023125"/>
    </source>
</evidence>
<gene>
    <name evidence="6" type="primary">btr</name>
    <name evidence="6" type="ORF">PACILC2_53650</name>
</gene>
<proteinExistence type="predicted"/>
<dbReference type="Gene3D" id="1.10.10.60">
    <property type="entry name" value="Homeodomain-like"/>
    <property type="match status" value="2"/>
</dbReference>
<keyword evidence="2" id="KW-0238">DNA-binding</keyword>
<protein>
    <submittedName>
        <fullName evidence="6">HTH-type transcriptional activator Btr</fullName>
    </submittedName>
</protein>
<dbReference type="PANTHER" id="PTHR43280">
    <property type="entry name" value="ARAC-FAMILY TRANSCRIPTIONAL REGULATOR"/>
    <property type="match status" value="1"/>
</dbReference>
<dbReference type="EMBL" id="BOVJ01000209">
    <property type="protein sequence ID" value="GIQ66797.1"/>
    <property type="molecule type" value="Genomic_DNA"/>
</dbReference>